<reference evidence="1" key="1">
    <citation type="submission" date="2021-03" db="EMBL/GenBank/DDBJ databases">
        <title>Draft genome sequence of rust myrtle Austropuccinia psidii MF-1, a brazilian biotype.</title>
        <authorList>
            <person name="Quecine M.C."/>
            <person name="Pachon D.M.R."/>
            <person name="Bonatelli M.L."/>
            <person name="Correr F.H."/>
            <person name="Franceschini L.M."/>
            <person name="Leite T.F."/>
            <person name="Margarido G.R.A."/>
            <person name="Almeida C.A."/>
            <person name="Ferrarezi J.A."/>
            <person name="Labate C.A."/>
        </authorList>
    </citation>
    <scope>NUCLEOTIDE SEQUENCE</scope>
    <source>
        <strain evidence="1">MF-1</strain>
    </source>
</reference>
<organism evidence="1 2">
    <name type="scientific">Austropuccinia psidii MF-1</name>
    <dbReference type="NCBI Taxonomy" id="1389203"/>
    <lineage>
        <taxon>Eukaryota</taxon>
        <taxon>Fungi</taxon>
        <taxon>Dikarya</taxon>
        <taxon>Basidiomycota</taxon>
        <taxon>Pucciniomycotina</taxon>
        <taxon>Pucciniomycetes</taxon>
        <taxon>Pucciniales</taxon>
        <taxon>Sphaerophragmiaceae</taxon>
        <taxon>Austropuccinia</taxon>
    </lineage>
</organism>
<proteinExistence type="predicted"/>
<name>A0A9Q3CTV2_9BASI</name>
<comment type="caution">
    <text evidence="1">The sequence shown here is derived from an EMBL/GenBank/DDBJ whole genome shotgun (WGS) entry which is preliminary data.</text>
</comment>
<gene>
    <name evidence="1" type="ORF">O181_029075</name>
</gene>
<dbReference type="AlphaFoldDB" id="A0A9Q3CTV2"/>
<dbReference type="CDD" id="cd09272">
    <property type="entry name" value="RNase_HI_RT_Ty1"/>
    <property type="match status" value="1"/>
</dbReference>
<dbReference type="PANTHER" id="PTHR11439:SF467">
    <property type="entry name" value="INTEGRASE CATALYTIC DOMAIN-CONTAINING PROTEIN"/>
    <property type="match status" value="1"/>
</dbReference>
<sequence>MSQEGYIWSKTGTISMVHSIERMVGENRLQYLLNLYGISDCKETSTPLVRNEHLGPATGKEIESFKLLKVNFRSAFGSINYLSSATRPNLAHTVGSLLQYLEHPGIQEWKSFLHILQYLKGSQELSLLYPRNGKEGIIAYSDADWGNCKATGRSISSYLASFEGGLVIWKTRKHQSVSTSTAKSEYKSLCDLTSELLWLKQWTAEVGISNAQSPILIWNDNQSCINTANSDSNFNHKCMKHVHIQIHFVREAVQ</sequence>
<protein>
    <recommendedName>
        <fullName evidence="3">Reverse transcriptase Ty1/copia-type domain-containing protein</fullName>
    </recommendedName>
</protein>
<dbReference type="EMBL" id="AVOT02010037">
    <property type="protein sequence ID" value="MBW0489360.1"/>
    <property type="molecule type" value="Genomic_DNA"/>
</dbReference>
<evidence type="ECO:0008006" key="3">
    <source>
        <dbReference type="Google" id="ProtNLM"/>
    </source>
</evidence>
<keyword evidence="2" id="KW-1185">Reference proteome</keyword>
<dbReference type="Proteomes" id="UP000765509">
    <property type="component" value="Unassembled WGS sequence"/>
</dbReference>
<dbReference type="OrthoDB" id="909493at2759"/>
<dbReference type="PANTHER" id="PTHR11439">
    <property type="entry name" value="GAG-POL-RELATED RETROTRANSPOSON"/>
    <property type="match status" value="1"/>
</dbReference>
<evidence type="ECO:0000313" key="2">
    <source>
        <dbReference type="Proteomes" id="UP000765509"/>
    </source>
</evidence>
<evidence type="ECO:0000313" key="1">
    <source>
        <dbReference type="EMBL" id="MBW0489360.1"/>
    </source>
</evidence>
<accession>A0A9Q3CTV2</accession>